<evidence type="ECO:0000256" key="3">
    <source>
        <dbReference type="ARBA" id="ARBA00022723"/>
    </source>
</evidence>
<comment type="subunit">
    <text evidence="1">Interacts with ATP6V0C.</text>
</comment>
<gene>
    <name evidence="12" type="ORF">SMAX5B_015134</name>
</gene>
<evidence type="ECO:0000256" key="7">
    <source>
        <dbReference type="ARBA" id="ARBA00031239"/>
    </source>
</evidence>
<evidence type="ECO:0000256" key="1">
    <source>
        <dbReference type="ARBA" id="ARBA00011482"/>
    </source>
</evidence>
<reference evidence="12 13" key="1">
    <citation type="submission" date="2017-12" db="EMBL/GenBank/DDBJ databases">
        <title>Integrating genomic resources of turbot (Scophthalmus maximus) in depth evaluation of genetic and physical mapping variation across individuals.</title>
        <authorList>
            <person name="Martinez P."/>
        </authorList>
    </citation>
    <scope>NUCLEOTIDE SEQUENCE [LARGE SCALE GENOMIC DNA]</scope>
</reference>
<evidence type="ECO:0000256" key="8">
    <source>
        <dbReference type="PROSITE-ProRule" id="PRU00175"/>
    </source>
</evidence>
<protein>
    <recommendedName>
        <fullName evidence="2">E3 ubiquitin-protein ligase RNF182</fullName>
    </recommendedName>
    <alternativeName>
        <fullName evidence="7">RING finger protein 182</fullName>
    </alternativeName>
    <alternativeName>
        <fullName evidence="6">RING-type E3 ubiquitin transferase RNF182</fullName>
    </alternativeName>
</protein>
<dbReference type="AlphaFoldDB" id="A0A2U9CGW7"/>
<keyword evidence="5" id="KW-0862">Zinc</keyword>
<dbReference type="InterPro" id="IPR001841">
    <property type="entry name" value="Znf_RING"/>
</dbReference>
<dbReference type="SUPFAM" id="SSF57850">
    <property type="entry name" value="RING/U-box"/>
    <property type="match status" value="1"/>
</dbReference>
<evidence type="ECO:0000313" key="12">
    <source>
        <dbReference type="EMBL" id="AWP14969.1"/>
    </source>
</evidence>
<evidence type="ECO:0000313" key="13">
    <source>
        <dbReference type="Proteomes" id="UP000246464"/>
    </source>
</evidence>
<dbReference type="InterPro" id="IPR042285">
    <property type="entry name" value="RNF182"/>
</dbReference>
<dbReference type="GO" id="GO:0008270">
    <property type="term" value="F:zinc ion binding"/>
    <property type="evidence" value="ECO:0007669"/>
    <property type="project" value="UniProtKB-KW"/>
</dbReference>
<dbReference type="EMBL" id="CP026258">
    <property type="protein sequence ID" value="AWP14969.1"/>
    <property type="molecule type" value="Genomic_DNA"/>
</dbReference>
<dbReference type="PROSITE" id="PS00518">
    <property type="entry name" value="ZF_RING_1"/>
    <property type="match status" value="1"/>
</dbReference>
<feature type="compositionally biased region" description="Basic and acidic residues" evidence="9">
    <location>
        <begin position="8"/>
        <end position="20"/>
    </location>
</feature>
<feature type="domain" description="RING-type" evidence="11">
    <location>
        <begin position="102"/>
        <end position="150"/>
    </location>
</feature>
<name>A0A2U9CGW7_SCOMX</name>
<dbReference type="Gene3D" id="3.30.40.10">
    <property type="entry name" value="Zinc/RING finger domain, C3HC4 (zinc finger)"/>
    <property type="match status" value="1"/>
</dbReference>
<feature type="transmembrane region" description="Helical" evidence="10">
    <location>
        <begin position="224"/>
        <end position="244"/>
    </location>
</feature>
<keyword evidence="13" id="KW-1185">Reference proteome</keyword>
<dbReference type="PANTHER" id="PTHR46675">
    <property type="entry name" value="E3 UBIQUITIN-PROTEIN LIGASE RNF182"/>
    <property type="match status" value="1"/>
</dbReference>
<feature type="region of interest" description="Disordered" evidence="9">
    <location>
        <begin position="1"/>
        <end position="103"/>
    </location>
</feature>
<dbReference type="SMART" id="SM00184">
    <property type="entry name" value="RING"/>
    <property type="match status" value="1"/>
</dbReference>
<proteinExistence type="predicted"/>
<evidence type="ECO:0000256" key="2">
    <source>
        <dbReference type="ARBA" id="ARBA00014050"/>
    </source>
</evidence>
<dbReference type="PANTHER" id="PTHR46675:SF3">
    <property type="entry name" value="E3 UBIQUITIN-PROTEIN LIGASE RNF182"/>
    <property type="match status" value="1"/>
</dbReference>
<dbReference type="Proteomes" id="UP000246464">
    <property type="component" value="Chromosome 16"/>
</dbReference>
<evidence type="ECO:0000256" key="5">
    <source>
        <dbReference type="ARBA" id="ARBA00022833"/>
    </source>
</evidence>
<sequence length="258" mass="27703">MAEADVPPEEKQRAAAEETYVRVSYTASGAERPEDEGDSAARPLLQHKRRDGRDEDHGADRRTATDAADRTASAPPREAEVARGRSGSGGSSRSASGRGNECPVCSERFDSRGDRRVALLHCDHTLCHHCVAGIMGRARDPGRLQCPLCRQTTPLPQWEIRRLQEESYSNGVQEAAPASVAVSPGPEARAADASPLCCVARGDAPGCCVHRASCLDRGPGLMRLHSLCFSTTALVLLLLVLLFAKHGRSSSNAIHTFQ</sequence>
<dbReference type="Pfam" id="PF14634">
    <property type="entry name" value="zf-RING_5"/>
    <property type="match status" value="1"/>
</dbReference>
<dbReference type="InterPro" id="IPR013083">
    <property type="entry name" value="Znf_RING/FYVE/PHD"/>
</dbReference>
<evidence type="ECO:0000256" key="4">
    <source>
        <dbReference type="ARBA" id="ARBA00022771"/>
    </source>
</evidence>
<accession>A0A2U9CGW7</accession>
<dbReference type="InterPro" id="IPR017907">
    <property type="entry name" value="Znf_RING_CS"/>
</dbReference>
<keyword evidence="10" id="KW-0812">Transmembrane</keyword>
<evidence type="ECO:0000256" key="9">
    <source>
        <dbReference type="SAM" id="MobiDB-lite"/>
    </source>
</evidence>
<organism evidence="12 13">
    <name type="scientific">Scophthalmus maximus</name>
    <name type="common">Turbot</name>
    <name type="synonym">Psetta maxima</name>
    <dbReference type="NCBI Taxonomy" id="52904"/>
    <lineage>
        <taxon>Eukaryota</taxon>
        <taxon>Metazoa</taxon>
        <taxon>Chordata</taxon>
        <taxon>Craniata</taxon>
        <taxon>Vertebrata</taxon>
        <taxon>Euteleostomi</taxon>
        <taxon>Actinopterygii</taxon>
        <taxon>Neopterygii</taxon>
        <taxon>Teleostei</taxon>
        <taxon>Neoteleostei</taxon>
        <taxon>Acanthomorphata</taxon>
        <taxon>Carangaria</taxon>
        <taxon>Pleuronectiformes</taxon>
        <taxon>Pleuronectoidei</taxon>
        <taxon>Scophthalmidae</taxon>
        <taxon>Scophthalmus</taxon>
    </lineage>
</organism>
<feature type="compositionally biased region" description="Basic and acidic residues" evidence="9">
    <location>
        <begin position="51"/>
        <end position="69"/>
    </location>
</feature>
<evidence type="ECO:0000256" key="10">
    <source>
        <dbReference type="SAM" id="Phobius"/>
    </source>
</evidence>
<evidence type="ECO:0000256" key="6">
    <source>
        <dbReference type="ARBA" id="ARBA00030086"/>
    </source>
</evidence>
<evidence type="ECO:0000259" key="11">
    <source>
        <dbReference type="PROSITE" id="PS50089"/>
    </source>
</evidence>
<dbReference type="PROSITE" id="PS50089">
    <property type="entry name" value="ZF_RING_2"/>
    <property type="match status" value="1"/>
</dbReference>
<keyword evidence="10" id="KW-0472">Membrane</keyword>
<keyword evidence="10" id="KW-1133">Transmembrane helix</keyword>
<keyword evidence="4 8" id="KW-0863">Zinc-finger</keyword>
<keyword evidence="3" id="KW-0479">Metal-binding</keyword>